<dbReference type="Proteomes" id="UP000033882">
    <property type="component" value="Unassembled WGS sequence"/>
</dbReference>
<name>A0A0G1U739_9BACT</name>
<accession>A0A0G1U739</accession>
<evidence type="ECO:0000313" key="3">
    <source>
        <dbReference type="Proteomes" id="UP000033882"/>
    </source>
</evidence>
<dbReference type="EMBL" id="LCPB01000008">
    <property type="protein sequence ID" value="KKU89904.1"/>
    <property type="molecule type" value="Genomic_DNA"/>
</dbReference>
<comment type="caution">
    <text evidence="2">The sequence shown here is derived from an EMBL/GenBank/DDBJ whole genome shotgun (WGS) entry which is preliminary data.</text>
</comment>
<organism evidence="2 3">
    <name type="scientific">Candidatus Wolfebacteria bacterium GW2011_GWA2_47_9b</name>
    <dbReference type="NCBI Taxonomy" id="1619005"/>
    <lineage>
        <taxon>Bacteria</taxon>
        <taxon>Candidatus Wolfeibacteriota</taxon>
    </lineage>
</organism>
<protein>
    <submittedName>
        <fullName evidence="2">Uncharacterized protein</fullName>
    </submittedName>
</protein>
<evidence type="ECO:0000313" key="2">
    <source>
        <dbReference type="EMBL" id="KKU89904.1"/>
    </source>
</evidence>
<gene>
    <name evidence="2" type="ORF">UY19_C0008G0058</name>
</gene>
<sequence>MIIGAVLVILGMTAVTAVSASNGSMEARILSAKEKFQSTLSETPQKKVDAIAFFTNDMSLEDVKIAIRNTSLEVKGFRHGTQSYGGGYILKQGETLEEAVSNYQRDHLLFIQKRLDDEDRMIVAEKDDNLRKALITHRTEADQMKTDFKKRGIRVVGVEVYGQAKDINTFAGENPFVRVIELKEKGKPQSAILPGQ</sequence>
<evidence type="ECO:0000256" key="1">
    <source>
        <dbReference type="SAM" id="SignalP"/>
    </source>
</evidence>
<feature type="signal peptide" evidence="1">
    <location>
        <begin position="1"/>
        <end position="20"/>
    </location>
</feature>
<proteinExistence type="predicted"/>
<dbReference type="AlphaFoldDB" id="A0A0G1U739"/>
<feature type="chain" id="PRO_5002540040" evidence="1">
    <location>
        <begin position="21"/>
        <end position="196"/>
    </location>
</feature>
<keyword evidence="1" id="KW-0732">Signal</keyword>
<reference evidence="2 3" key="1">
    <citation type="journal article" date="2015" name="Nature">
        <title>rRNA introns, odd ribosomes, and small enigmatic genomes across a large radiation of phyla.</title>
        <authorList>
            <person name="Brown C.T."/>
            <person name="Hug L.A."/>
            <person name="Thomas B.C."/>
            <person name="Sharon I."/>
            <person name="Castelle C.J."/>
            <person name="Singh A."/>
            <person name="Wilkins M.J."/>
            <person name="Williams K.H."/>
            <person name="Banfield J.F."/>
        </authorList>
    </citation>
    <scope>NUCLEOTIDE SEQUENCE [LARGE SCALE GENOMIC DNA]</scope>
</reference>